<reference evidence="1 2" key="1">
    <citation type="journal article" date="2023" name="Commun. Biol.">
        <title>Reorganization of the ancestral sex-determining regions during the evolution of trioecy in Pleodorina starrii.</title>
        <authorList>
            <person name="Takahashi K."/>
            <person name="Suzuki S."/>
            <person name="Kawai-Toyooka H."/>
            <person name="Yamamoto K."/>
            <person name="Hamaji T."/>
            <person name="Ootsuki R."/>
            <person name="Yamaguchi H."/>
            <person name="Kawachi M."/>
            <person name="Higashiyama T."/>
            <person name="Nozaki H."/>
        </authorList>
    </citation>
    <scope>NUCLEOTIDE SEQUENCE [LARGE SCALE GENOMIC DNA]</scope>
    <source>
        <strain evidence="1 2">NIES-4479</strain>
    </source>
</reference>
<dbReference type="AlphaFoldDB" id="A0A9W6BL34"/>
<dbReference type="Proteomes" id="UP001165080">
    <property type="component" value="Unassembled WGS sequence"/>
</dbReference>
<gene>
    <name evidence="1" type="primary">PLESTB001282</name>
    <name evidence="1" type="ORF">PLESTB_000799000</name>
</gene>
<protein>
    <submittedName>
        <fullName evidence="1">Uncharacterized protein</fullName>
    </submittedName>
</protein>
<name>A0A9W6BL34_9CHLO</name>
<dbReference type="EMBL" id="BRXU01000009">
    <property type="protein sequence ID" value="GLC53873.1"/>
    <property type="molecule type" value="Genomic_DNA"/>
</dbReference>
<proteinExistence type="predicted"/>
<keyword evidence="2" id="KW-1185">Reference proteome</keyword>
<organism evidence="1 2">
    <name type="scientific">Pleodorina starrii</name>
    <dbReference type="NCBI Taxonomy" id="330485"/>
    <lineage>
        <taxon>Eukaryota</taxon>
        <taxon>Viridiplantae</taxon>
        <taxon>Chlorophyta</taxon>
        <taxon>core chlorophytes</taxon>
        <taxon>Chlorophyceae</taxon>
        <taxon>CS clade</taxon>
        <taxon>Chlamydomonadales</taxon>
        <taxon>Volvocaceae</taxon>
        <taxon>Pleodorina</taxon>
    </lineage>
</organism>
<comment type="caution">
    <text evidence="1">The sequence shown here is derived from an EMBL/GenBank/DDBJ whole genome shotgun (WGS) entry which is preliminary data.</text>
</comment>
<evidence type="ECO:0000313" key="2">
    <source>
        <dbReference type="Proteomes" id="UP001165080"/>
    </source>
</evidence>
<sequence length="274" mass="29144">MALLDSCAADGRPPVAGAAAGDAVSADVADSSRTVSTRKLQQAGAIASAIFSGVLAELMPQISGILRAGSNPQIRSAAFQGYALSVRAVASPPWCLLFWNFGKPECDTAISQVFVDPEGNTGWTLNDRARMWTRSDKSPADNVCLTGWDMQSGTPDQVEYLVYAARCGNGWDSGLVQSIFLTPDPENRISTFFNTPLFRIHVESKGDRYCLAATGPDRPARFEKCIVSPKSDLGGFPTYRTPMSQLWFIPHSASVAGRQGAAGGSNLIGQCGGM</sequence>
<accession>A0A9W6BL34</accession>
<evidence type="ECO:0000313" key="1">
    <source>
        <dbReference type="EMBL" id="GLC53873.1"/>
    </source>
</evidence>